<proteinExistence type="predicted"/>
<feature type="compositionally biased region" description="Polar residues" evidence="1">
    <location>
        <begin position="212"/>
        <end position="222"/>
    </location>
</feature>
<feature type="compositionally biased region" description="Low complexity" evidence="1">
    <location>
        <begin position="300"/>
        <end position="321"/>
    </location>
</feature>
<feature type="region of interest" description="Disordered" evidence="1">
    <location>
        <begin position="420"/>
        <end position="475"/>
    </location>
</feature>
<dbReference type="EMBL" id="MU004184">
    <property type="protein sequence ID" value="KAF2499165.1"/>
    <property type="molecule type" value="Genomic_DNA"/>
</dbReference>
<dbReference type="OrthoDB" id="10525435at2759"/>
<evidence type="ECO:0000256" key="1">
    <source>
        <dbReference type="SAM" id="MobiDB-lite"/>
    </source>
</evidence>
<gene>
    <name evidence="2" type="ORF">BU16DRAFT_261838</name>
</gene>
<sequence length="545" mass="56933">MRGIMSLNHEPIVFWRTKACFLLLFMTRRISSKSSIPLVVLPDPTQQRIKMFLVVISLILLATQLANSAAVLPRQAGETVVTVTQVVTVPVATPTKTSFYTVFETVTASQSALSAGLLPVTQISNGQLQVPPPATIQSVQSVNSNSKSIVDSPTIVVSASRVGFSGIHYSASSIVTPSSLPFPKYTWKPSTQSSNRSYCKASKATLAPSIPMASNSTASKPATGTPAASKPATSNSASSKPAANNPLAYSRLTLSHGSSLGSAMLPPSSAPVKPPVSTQSSDFFTILYPSNTNPAASMASSSKQPTSPKPTPAHSSSSSHSTAIVVIPVTGSALAELKSKINIPAASVTAHHPRDFRRADKSDAVNPLLSKLFTNGPQIVPTINLQPVTIVSTKPPSTIFECGLPIATSPGSVVTYLSTPSGHVEHPPTAPAKVSYTFSLGPTTSSTPPPPPPPKSTPPPPPPPPPPSSSKYVPPRTLTHIVGERRAEPSPAVGAFTGLHYSAEPIITPSANHKNAERVREGLVVDENPSPSIPVVTRIPHIVLV</sequence>
<name>A0A6A6R349_9PEZI</name>
<feature type="compositionally biased region" description="Low complexity" evidence="1">
    <location>
        <begin position="225"/>
        <end position="244"/>
    </location>
</feature>
<dbReference type="AlphaFoldDB" id="A0A6A6R349"/>
<organism evidence="2 3">
    <name type="scientific">Lophium mytilinum</name>
    <dbReference type="NCBI Taxonomy" id="390894"/>
    <lineage>
        <taxon>Eukaryota</taxon>
        <taxon>Fungi</taxon>
        <taxon>Dikarya</taxon>
        <taxon>Ascomycota</taxon>
        <taxon>Pezizomycotina</taxon>
        <taxon>Dothideomycetes</taxon>
        <taxon>Pleosporomycetidae</taxon>
        <taxon>Mytilinidiales</taxon>
        <taxon>Mytilinidiaceae</taxon>
        <taxon>Lophium</taxon>
    </lineage>
</organism>
<feature type="compositionally biased region" description="Pro residues" evidence="1">
    <location>
        <begin position="447"/>
        <end position="468"/>
    </location>
</feature>
<evidence type="ECO:0000313" key="3">
    <source>
        <dbReference type="Proteomes" id="UP000799750"/>
    </source>
</evidence>
<reference evidence="2" key="1">
    <citation type="journal article" date="2020" name="Stud. Mycol.">
        <title>101 Dothideomycetes genomes: a test case for predicting lifestyles and emergence of pathogens.</title>
        <authorList>
            <person name="Haridas S."/>
            <person name="Albert R."/>
            <person name="Binder M."/>
            <person name="Bloem J."/>
            <person name="Labutti K."/>
            <person name="Salamov A."/>
            <person name="Andreopoulos B."/>
            <person name="Baker S."/>
            <person name="Barry K."/>
            <person name="Bills G."/>
            <person name="Bluhm B."/>
            <person name="Cannon C."/>
            <person name="Castanera R."/>
            <person name="Culley D."/>
            <person name="Daum C."/>
            <person name="Ezra D."/>
            <person name="Gonzalez J."/>
            <person name="Henrissat B."/>
            <person name="Kuo A."/>
            <person name="Liang C."/>
            <person name="Lipzen A."/>
            <person name="Lutzoni F."/>
            <person name="Magnuson J."/>
            <person name="Mondo S."/>
            <person name="Nolan M."/>
            <person name="Ohm R."/>
            <person name="Pangilinan J."/>
            <person name="Park H.-J."/>
            <person name="Ramirez L."/>
            <person name="Alfaro M."/>
            <person name="Sun H."/>
            <person name="Tritt A."/>
            <person name="Yoshinaga Y."/>
            <person name="Zwiers L.-H."/>
            <person name="Turgeon B."/>
            <person name="Goodwin S."/>
            <person name="Spatafora J."/>
            <person name="Crous P."/>
            <person name="Grigoriev I."/>
        </authorList>
    </citation>
    <scope>NUCLEOTIDE SEQUENCE</scope>
    <source>
        <strain evidence="2">CBS 269.34</strain>
    </source>
</reference>
<feature type="region of interest" description="Disordered" evidence="1">
    <location>
        <begin position="210"/>
        <end position="244"/>
    </location>
</feature>
<keyword evidence="3" id="KW-1185">Reference proteome</keyword>
<accession>A0A6A6R349</accession>
<evidence type="ECO:0000313" key="2">
    <source>
        <dbReference type="EMBL" id="KAF2499165.1"/>
    </source>
</evidence>
<dbReference type="Proteomes" id="UP000799750">
    <property type="component" value="Unassembled WGS sequence"/>
</dbReference>
<feature type="region of interest" description="Disordered" evidence="1">
    <location>
        <begin position="294"/>
        <end position="321"/>
    </location>
</feature>
<protein>
    <submittedName>
        <fullName evidence="2">Uncharacterized protein</fullName>
    </submittedName>
</protein>